<feature type="transmembrane region" description="Helical" evidence="1">
    <location>
        <begin position="32"/>
        <end position="57"/>
    </location>
</feature>
<evidence type="ECO:0000256" key="1">
    <source>
        <dbReference type="SAM" id="Phobius"/>
    </source>
</evidence>
<keyword evidence="3" id="KW-1185">Reference proteome</keyword>
<keyword evidence="1" id="KW-0812">Transmembrane</keyword>
<reference evidence="2" key="1">
    <citation type="journal article" date="2022" name="Genome Biol. Evol.">
        <title>A New Gene Family Diagnostic for Intracellular Biomineralization of Amorphous Ca Carbonates by Cyanobacteria.</title>
        <authorList>
            <person name="Benzerara K."/>
            <person name="Duprat E."/>
            <person name="Bitard-Feildel T."/>
            <person name="Caumes G."/>
            <person name="Cassier-Chauvat C."/>
            <person name="Chauvat F."/>
            <person name="Dezi M."/>
            <person name="Diop S.I."/>
            <person name="Gaschignard G."/>
            <person name="Gorgen S."/>
            <person name="Gugger M."/>
            <person name="Lopez-Garcia P."/>
            <person name="Millet M."/>
            <person name="Skouri-Panet F."/>
            <person name="Moreira D."/>
            <person name="Callebaut I."/>
        </authorList>
    </citation>
    <scope>NUCLEOTIDE SEQUENCE</scope>
    <source>
        <strain evidence="2">G9</strain>
    </source>
</reference>
<keyword evidence="1" id="KW-1133">Transmembrane helix</keyword>
<dbReference type="InterPro" id="IPR052534">
    <property type="entry name" value="Extracell_DNA_Util/SecSys_Comp"/>
</dbReference>
<dbReference type="EMBL" id="JAKKUT010000002">
    <property type="protein sequence ID" value="MDG2990114.1"/>
    <property type="molecule type" value="Genomic_DNA"/>
</dbReference>
<sequence>MYSIDINLLKERPELGGAATPTVTGGASNIPIILGGVAALFFIGLVFLGSAAVSFWVQQLTLKEQEVEDQLASIAPDLQKMDELKKEQQQITAETQAFATAFNQIKPWSAVLTDLGAKTPSGMQIIKISQSPTGNELVIDGRASSFNDVNDFVLLLQNQSAFIDGPATKLATASRVGSDGDAPSGINFSLNTAMSTIPASELIEELEANGAEGLVSRINFLKEQGVVTP</sequence>
<gene>
    <name evidence="2" type="ORF">L3556_04070</name>
</gene>
<dbReference type="PANTHER" id="PTHR40278">
    <property type="entry name" value="DNA UTILIZATION PROTEIN HOFN"/>
    <property type="match status" value="1"/>
</dbReference>
<evidence type="ECO:0000313" key="2">
    <source>
        <dbReference type="EMBL" id="MDG2990114.1"/>
    </source>
</evidence>
<dbReference type="Pfam" id="PF05137">
    <property type="entry name" value="PilN"/>
    <property type="match status" value="1"/>
</dbReference>
<accession>A0ABT6EWF6</accession>
<dbReference type="RefSeq" id="WP_277866032.1">
    <property type="nucleotide sequence ID" value="NZ_JAKKUT010000002.1"/>
</dbReference>
<reference evidence="2" key="2">
    <citation type="submission" date="2022-01" db="EMBL/GenBank/DDBJ databases">
        <authorList>
            <person name="Zivanovic Y."/>
            <person name="Moreira D."/>
            <person name="Lopez-Garcia P."/>
        </authorList>
    </citation>
    <scope>NUCLEOTIDE SEQUENCE</scope>
    <source>
        <strain evidence="2">G9</strain>
    </source>
</reference>
<dbReference type="Proteomes" id="UP001154265">
    <property type="component" value="Unassembled WGS sequence"/>
</dbReference>
<protein>
    <submittedName>
        <fullName evidence="2">PilN domain-containing protein</fullName>
    </submittedName>
</protein>
<name>A0ABT6EWF6_9SYNE</name>
<organism evidence="2 3">
    <name type="scientific">Candidatus Synechococcus calcipolaris G9</name>
    <dbReference type="NCBI Taxonomy" id="1497997"/>
    <lineage>
        <taxon>Bacteria</taxon>
        <taxon>Bacillati</taxon>
        <taxon>Cyanobacteriota</taxon>
        <taxon>Cyanophyceae</taxon>
        <taxon>Synechococcales</taxon>
        <taxon>Synechococcaceae</taxon>
        <taxon>Synechococcus</taxon>
    </lineage>
</organism>
<proteinExistence type="predicted"/>
<dbReference type="PANTHER" id="PTHR40278:SF1">
    <property type="entry name" value="DNA UTILIZATION PROTEIN HOFN"/>
    <property type="match status" value="1"/>
</dbReference>
<evidence type="ECO:0000313" key="3">
    <source>
        <dbReference type="Proteomes" id="UP001154265"/>
    </source>
</evidence>
<keyword evidence="1" id="KW-0472">Membrane</keyword>
<comment type="caution">
    <text evidence="2">The sequence shown here is derived from an EMBL/GenBank/DDBJ whole genome shotgun (WGS) entry which is preliminary data.</text>
</comment>
<dbReference type="InterPro" id="IPR007813">
    <property type="entry name" value="PilN"/>
</dbReference>